<comment type="caution">
    <text evidence="1">The sequence shown here is derived from an EMBL/GenBank/DDBJ whole genome shotgun (WGS) entry which is preliminary data.</text>
</comment>
<name>A0ACB9N603_9MYRT</name>
<dbReference type="Proteomes" id="UP001057402">
    <property type="component" value="Chromosome 8"/>
</dbReference>
<gene>
    <name evidence="1" type="ORF">MLD38_029646</name>
</gene>
<evidence type="ECO:0000313" key="2">
    <source>
        <dbReference type="Proteomes" id="UP001057402"/>
    </source>
</evidence>
<reference evidence="2" key="1">
    <citation type="journal article" date="2023" name="Front. Plant Sci.">
        <title>Chromosomal-level genome assembly of Melastoma candidum provides insights into trichome evolution.</title>
        <authorList>
            <person name="Zhong Y."/>
            <person name="Wu W."/>
            <person name="Sun C."/>
            <person name="Zou P."/>
            <person name="Liu Y."/>
            <person name="Dai S."/>
            <person name="Zhou R."/>
        </authorList>
    </citation>
    <scope>NUCLEOTIDE SEQUENCE [LARGE SCALE GENOMIC DNA]</scope>
</reference>
<organism evidence="1 2">
    <name type="scientific">Melastoma candidum</name>
    <dbReference type="NCBI Taxonomy" id="119954"/>
    <lineage>
        <taxon>Eukaryota</taxon>
        <taxon>Viridiplantae</taxon>
        <taxon>Streptophyta</taxon>
        <taxon>Embryophyta</taxon>
        <taxon>Tracheophyta</taxon>
        <taxon>Spermatophyta</taxon>
        <taxon>Magnoliopsida</taxon>
        <taxon>eudicotyledons</taxon>
        <taxon>Gunneridae</taxon>
        <taxon>Pentapetalae</taxon>
        <taxon>rosids</taxon>
        <taxon>malvids</taxon>
        <taxon>Myrtales</taxon>
        <taxon>Melastomataceae</taxon>
        <taxon>Melastomatoideae</taxon>
        <taxon>Melastomateae</taxon>
        <taxon>Melastoma</taxon>
    </lineage>
</organism>
<accession>A0ACB9N603</accession>
<protein>
    <submittedName>
        <fullName evidence="1">Uncharacterized protein</fullName>
    </submittedName>
</protein>
<proteinExistence type="predicted"/>
<keyword evidence="2" id="KW-1185">Reference proteome</keyword>
<dbReference type="EMBL" id="CM042887">
    <property type="protein sequence ID" value="KAI4331458.1"/>
    <property type="molecule type" value="Genomic_DNA"/>
</dbReference>
<evidence type="ECO:0000313" key="1">
    <source>
        <dbReference type="EMBL" id="KAI4331458.1"/>
    </source>
</evidence>
<sequence>MELIPGLPDDVARECLIRLSHTSFPAASTTCKQWKEEIEAPEFRLWRMSHALSQVLLVVAQARPGPVRSPGCLKLPLAPSYRLAAFEPVSGRWWELPPPPGCPDGIPMFCQLVAAGTDLVLVGGIDPVTWEASGSVYVYSFVRGEWRSGADMPGTRRSFFACASDGQGLVFVAGGHDGDKNALRSAMAYDVVADQWMPMPDMAEERDECKGVFSKGRFLVLGGYPTDTQGRFVRSAEEFDRATWQWRPATEDVLGSGTSPRTCTSSTGKDGDEALYMCKDGELLVGSKCPDGTTGWRVAGRLPSEVGCPAHVATWQGKVMVIGSARFGEPHVGYVLEAINPNEGGDEGNSSSNEDRVGGGNGTWVRVEFEEGFSGHVQAGCLFDI</sequence>